<sequence length="99" mass="11271">MVTLVRALVVELGFGYPYPHVLVYCDNQDTIAVVANNDSTLRARHIAKRARFINENVQDKALDMMYVPSADNLADLFTKALGPAEFERQRERLNVEDVF</sequence>
<evidence type="ECO:0000313" key="2">
    <source>
        <dbReference type="EMBL" id="KAF4147945.1"/>
    </source>
</evidence>
<gene>
    <name evidence="1" type="ORF">GN244_ATG05132</name>
    <name evidence="2" type="ORF">GN958_ATG02907</name>
</gene>
<evidence type="ECO:0000313" key="3">
    <source>
        <dbReference type="Proteomes" id="UP000602510"/>
    </source>
</evidence>
<accession>A0A833SZG7</accession>
<dbReference type="Proteomes" id="UP000704712">
    <property type="component" value="Unassembled WGS sequence"/>
</dbReference>
<dbReference type="EMBL" id="WSZM01000097">
    <property type="protein sequence ID" value="KAF4042823.1"/>
    <property type="molecule type" value="Genomic_DNA"/>
</dbReference>
<organism evidence="1 3">
    <name type="scientific">Phytophthora infestans</name>
    <name type="common">Potato late blight agent</name>
    <name type="synonym">Botrytis infestans</name>
    <dbReference type="NCBI Taxonomy" id="4787"/>
    <lineage>
        <taxon>Eukaryota</taxon>
        <taxon>Sar</taxon>
        <taxon>Stramenopiles</taxon>
        <taxon>Oomycota</taxon>
        <taxon>Peronosporomycetes</taxon>
        <taxon>Peronosporales</taxon>
        <taxon>Peronosporaceae</taxon>
        <taxon>Phytophthora</taxon>
    </lineage>
</organism>
<dbReference type="EMBL" id="JAACNO010000390">
    <property type="protein sequence ID" value="KAF4147945.1"/>
    <property type="molecule type" value="Genomic_DNA"/>
</dbReference>
<reference evidence="1" key="1">
    <citation type="submission" date="2020-04" db="EMBL/GenBank/DDBJ databases">
        <title>Hybrid Assembly of Korean Phytophthora infestans isolates.</title>
        <authorList>
            <person name="Prokchorchik M."/>
            <person name="Lee Y."/>
            <person name="Seo J."/>
            <person name="Cho J.-H."/>
            <person name="Park Y.-E."/>
            <person name="Jang D.-C."/>
            <person name="Im J.-S."/>
            <person name="Choi J.-G."/>
            <person name="Park H.-J."/>
            <person name="Lee G.-B."/>
            <person name="Lee Y.-G."/>
            <person name="Hong S.-Y."/>
            <person name="Cho K."/>
            <person name="Sohn K.H."/>
        </authorList>
    </citation>
    <scope>NUCLEOTIDE SEQUENCE</scope>
    <source>
        <strain evidence="1">KR_1_A1</strain>
        <strain evidence="2">KR_2_A2</strain>
    </source>
</reference>
<protein>
    <recommendedName>
        <fullName evidence="4">Polyprotein</fullName>
    </recommendedName>
</protein>
<dbReference type="Proteomes" id="UP000602510">
    <property type="component" value="Unassembled WGS sequence"/>
</dbReference>
<name>A0A833SZG7_PHYIN</name>
<keyword evidence="3" id="KW-1185">Reference proteome</keyword>
<dbReference type="AlphaFoldDB" id="A0A833SZG7"/>
<comment type="caution">
    <text evidence="1">The sequence shown here is derived from an EMBL/GenBank/DDBJ whole genome shotgun (WGS) entry which is preliminary data.</text>
</comment>
<dbReference type="CDD" id="cd09272">
    <property type="entry name" value="RNase_HI_RT_Ty1"/>
    <property type="match status" value="1"/>
</dbReference>
<evidence type="ECO:0008006" key="4">
    <source>
        <dbReference type="Google" id="ProtNLM"/>
    </source>
</evidence>
<evidence type="ECO:0000313" key="1">
    <source>
        <dbReference type="EMBL" id="KAF4042823.1"/>
    </source>
</evidence>
<proteinExistence type="predicted"/>